<dbReference type="AlphaFoldDB" id="A0A6P4YV08"/>
<sequence>MKLLVIFVFSCVVGASLGVSIAGSNHCPNGEFMVNCFVDPCAYTDCRDGYQCVSNYCGGCHAECLPVQPLITDNGCPPGVQEVNCFADPCWAMLCAPGYVCRSNYCGGCNGECVLQDALTV</sequence>
<feature type="chain" id="PRO_5027730265" evidence="1">
    <location>
        <begin position="19"/>
        <end position="121"/>
    </location>
</feature>
<keyword evidence="1" id="KW-0732">Signal</keyword>
<dbReference type="OrthoDB" id="9975666at2759"/>
<organism evidence="2 3">
    <name type="scientific">Branchiostoma belcheri</name>
    <name type="common">Amphioxus</name>
    <dbReference type="NCBI Taxonomy" id="7741"/>
    <lineage>
        <taxon>Eukaryota</taxon>
        <taxon>Metazoa</taxon>
        <taxon>Chordata</taxon>
        <taxon>Cephalochordata</taxon>
        <taxon>Leptocardii</taxon>
        <taxon>Amphioxiformes</taxon>
        <taxon>Branchiostomatidae</taxon>
        <taxon>Branchiostoma</taxon>
    </lineage>
</organism>
<dbReference type="GeneID" id="109468647"/>
<proteinExistence type="predicted"/>
<protein>
    <submittedName>
        <fullName evidence="3">Uncharacterized protein K04H4.2-like</fullName>
    </submittedName>
</protein>
<reference evidence="3" key="1">
    <citation type="submission" date="2025-08" db="UniProtKB">
        <authorList>
            <consortium name="RefSeq"/>
        </authorList>
    </citation>
    <scope>IDENTIFICATION</scope>
    <source>
        <tissue evidence="3">Gonad</tissue>
    </source>
</reference>
<dbReference type="Proteomes" id="UP000515135">
    <property type="component" value="Unplaced"/>
</dbReference>
<evidence type="ECO:0000313" key="3">
    <source>
        <dbReference type="RefSeq" id="XP_019622527.1"/>
    </source>
</evidence>
<gene>
    <name evidence="3" type="primary">LOC109468647</name>
</gene>
<dbReference type="RefSeq" id="XP_019622527.1">
    <property type="nucleotide sequence ID" value="XM_019766968.1"/>
</dbReference>
<evidence type="ECO:0000256" key="1">
    <source>
        <dbReference type="SAM" id="SignalP"/>
    </source>
</evidence>
<accession>A0A6P4YV08</accession>
<evidence type="ECO:0000313" key="2">
    <source>
        <dbReference type="Proteomes" id="UP000515135"/>
    </source>
</evidence>
<dbReference type="KEGG" id="bbel:109468647"/>
<keyword evidence="2" id="KW-1185">Reference proteome</keyword>
<feature type="signal peptide" evidence="1">
    <location>
        <begin position="1"/>
        <end position="18"/>
    </location>
</feature>
<name>A0A6P4YV08_BRABE</name>